<feature type="region of interest" description="Disordered" evidence="1">
    <location>
        <begin position="1"/>
        <end position="37"/>
    </location>
</feature>
<dbReference type="OrthoDB" id="6574306at2759"/>
<accession>A0A5E4N4Z6</accession>
<dbReference type="EMBL" id="CABPRJ010001452">
    <property type="protein sequence ID" value="VVC37666.1"/>
    <property type="molecule type" value="Genomic_DNA"/>
</dbReference>
<dbReference type="AlphaFoldDB" id="A0A5E4N4Z6"/>
<gene>
    <name evidence="2" type="ORF">CINCED_3A001243</name>
</gene>
<organism evidence="2 3">
    <name type="scientific">Cinara cedri</name>
    <dbReference type="NCBI Taxonomy" id="506608"/>
    <lineage>
        <taxon>Eukaryota</taxon>
        <taxon>Metazoa</taxon>
        <taxon>Ecdysozoa</taxon>
        <taxon>Arthropoda</taxon>
        <taxon>Hexapoda</taxon>
        <taxon>Insecta</taxon>
        <taxon>Pterygota</taxon>
        <taxon>Neoptera</taxon>
        <taxon>Paraneoptera</taxon>
        <taxon>Hemiptera</taxon>
        <taxon>Sternorrhyncha</taxon>
        <taxon>Aphidomorpha</taxon>
        <taxon>Aphidoidea</taxon>
        <taxon>Aphididae</taxon>
        <taxon>Lachninae</taxon>
        <taxon>Cinara</taxon>
    </lineage>
</organism>
<name>A0A5E4N4Z6_9HEMI</name>
<evidence type="ECO:0000256" key="1">
    <source>
        <dbReference type="SAM" id="MobiDB-lite"/>
    </source>
</evidence>
<protein>
    <submittedName>
        <fullName evidence="2">Uncharacterized protein</fullName>
    </submittedName>
</protein>
<dbReference type="Proteomes" id="UP000325440">
    <property type="component" value="Unassembled WGS sequence"/>
</dbReference>
<evidence type="ECO:0000313" key="3">
    <source>
        <dbReference type="Proteomes" id="UP000325440"/>
    </source>
</evidence>
<keyword evidence="3" id="KW-1185">Reference proteome</keyword>
<sequence>MEFNSATGKDDQSGSEVQQNFGRHEAHKHHDTMGEIVQGGASDFTKFKYNHVSDFVDNRFKEMKHSENDGTYQGDTDGRHGAHKHHDTMGEILKNDDDTKKYNHDSDFVDKLANKSNNSEDGDAHQDGRHGAHKHHDTMGEIVGGDGKVPKSN</sequence>
<feature type="compositionally biased region" description="Basic and acidic residues" evidence="1">
    <location>
        <begin position="87"/>
        <end position="113"/>
    </location>
</feature>
<proteinExistence type="predicted"/>
<reference evidence="2 3" key="1">
    <citation type="submission" date="2019-08" db="EMBL/GenBank/DDBJ databases">
        <authorList>
            <person name="Alioto T."/>
            <person name="Alioto T."/>
            <person name="Gomez Garrido J."/>
        </authorList>
    </citation>
    <scope>NUCLEOTIDE SEQUENCE [LARGE SCALE GENOMIC DNA]</scope>
</reference>
<evidence type="ECO:0000313" key="2">
    <source>
        <dbReference type="EMBL" id="VVC37666.1"/>
    </source>
</evidence>
<feature type="region of interest" description="Disordered" evidence="1">
    <location>
        <begin position="66"/>
        <end position="153"/>
    </location>
</feature>